<evidence type="ECO:0000313" key="3">
    <source>
        <dbReference type="EMBL" id="QHS96018.1"/>
    </source>
</evidence>
<evidence type="ECO:0000256" key="1">
    <source>
        <dbReference type="SAM" id="MobiDB-lite"/>
    </source>
</evidence>
<evidence type="ECO:0008006" key="4">
    <source>
        <dbReference type="Google" id="ProtNLM"/>
    </source>
</evidence>
<protein>
    <recommendedName>
        <fullName evidence="4">C2H2-type domain-containing protein</fullName>
    </recommendedName>
</protein>
<dbReference type="AlphaFoldDB" id="A0A6C0BX78"/>
<name>A0A6C0BX78_9ZZZZ</name>
<organism evidence="3">
    <name type="scientific">viral metagenome</name>
    <dbReference type="NCBI Taxonomy" id="1070528"/>
    <lineage>
        <taxon>unclassified sequences</taxon>
        <taxon>metagenomes</taxon>
        <taxon>organismal metagenomes</taxon>
    </lineage>
</organism>
<proteinExistence type="predicted"/>
<keyword evidence="2" id="KW-0472">Membrane</keyword>
<feature type="transmembrane region" description="Helical" evidence="2">
    <location>
        <begin position="136"/>
        <end position="163"/>
    </location>
</feature>
<dbReference type="Gene3D" id="3.30.160.60">
    <property type="entry name" value="Classic Zinc Finger"/>
    <property type="match status" value="1"/>
</dbReference>
<accession>A0A6C0BX78</accession>
<keyword evidence="2" id="KW-1133">Transmembrane helix</keyword>
<feature type="region of interest" description="Disordered" evidence="1">
    <location>
        <begin position="90"/>
        <end position="112"/>
    </location>
</feature>
<dbReference type="EMBL" id="MN739262">
    <property type="protein sequence ID" value="QHS96018.1"/>
    <property type="molecule type" value="Genomic_DNA"/>
</dbReference>
<sequence>MTTIELKNDDVFLKDSNTNLYTCATCSYYTPLKNSFIKHVKTDKHKFNINPIECGSCNKLFHTKISYNNHAKSCIISVINDPNADNNETICGDDDHDFHDNDDDNNDNNDDVDEDEDLSLLLKKFGNEYEKLMIKYVLVFFSLVKENILPVNVVLILVFLMWYH</sequence>
<feature type="compositionally biased region" description="Acidic residues" evidence="1">
    <location>
        <begin position="91"/>
        <end position="112"/>
    </location>
</feature>
<reference evidence="3" key="1">
    <citation type="journal article" date="2020" name="Nature">
        <title>Giant virus diversity and host interactions through global metagenomics.</title>
        <authorList>
            <person name="Schulz F."/>
            <person name="Roux S."/>
            <person name="Paez-Espino D."/>
            <person name="Jungbluth S."/>
            <person name="Walsh D.A."/>
            <person name="Denef V.J."/>
            <person name="McMahon K.D."/>
            <person name="Konstantinidis K.T."/>
            <person name="Eloe-Fadrosh E.A."/>
            <person name="Kyrpides N.C."/>
            <person name="Woyke T."/>
        </authorList>
    </citation>
    <scope>NUCLEOTIDE SEQUENCE</scope>
    <source>
        <strain evidence="3">GVMAG-M-3300019093-7</strain>
    </source>
</reference>
<keyword evidence="2" id="KW-0812">Transmembrane</keyword>
<evidence type="ECO:0000256" key="2">
    <source>
        <dbReference type="SAM" id="Phobius"/>
    </source>
</evidence>